<feature type="domain" description="PAP-associated" evidence="9">
    <location>
        <begin position="689"/>
        <end position="746"/>
    </location>
</feature>
<dbReference type="GO" id="GO:0046872">
    <property type="term" value="F:metal ion binding"/>
    <property type="evidence" value="ECO:0007669"/>
    <property type="project" value="UniProtKB-KW"/>
</dbReference>
<dbReference type="EMBL" id="CAKLCB010000392">
    <property type="protein sequence ID" value="CAH0522615.1"/>
    <property type="molecule type" value="Genomic_DNA"/>
</dbReference>
<evidence type="ECO:0000313" key="12">
    <source>
        <dbReference type="EMBL" id="CAH0522615.1"/>
    </source>
</evidence>
<comment type="caution">
    <text evidence="11">The sequence shown here is derived from an EMBL/GenBank/DDBJ whole genome shotgun (WGS) entry which is preliminary data.</text>
</comment>
<dbReference type="Pfam" id="PF22600">
    <property type="entry name" value="MTPAP-like_central"/>
    <property type="match status" value="2"/>
</dbReference>
<dbReference type="PANTHER" id="PTHR12271">
    <property type="entry name" value="POLY A POLYMERASE CID PAP -RELATED"/>
    <property type="match status" value="1"/>
</dbReference>
<evidence type="ECO:0000256" key="4">
    <source>
        <dbReference type="ARBA" id="ARBA00022490"/>
    </source>
</evidence>
<keyword evidence="13" id="KW-1185">Reference proteome</keyword>
<evidence type="ECO:0000259" key="9">
    <source>
        <dbReference type="Pfam" id="PF03828"/>
    </source>
</evidence>
<feature type="compositionally biased region" description="Basic and acidic residues" evidence="8">
    <location>
        <begin position="944"/>
        <end position="953"/>
    </location>
</feature>
<evidence type="ECO:0008006" key="15">
    <source>
        <dbReference type="Google" id="ProtNLM"/>
    </source>
</evidence>
<evidence type="ECO:0000256" key="2">
    <source>
        <dbReference type="ARBA" id="ARBA00001946"/>
    </source>
</evidence>
<dbReference type="AlphaFoldDB" id="A0AAU9L8T5"/>
<keyword evidence="5" id="KW-0808">Transferase</keyword>
<evidence type="ECO:0000313" key="14">
    <source>
        <dbReference type="Proteomes" id="UP001160483"/>
    </source>
</evidence>
<evidence type="ECO:0000313" key="13">
    <source>
        <dbReference type="Proteomes" id="UP001158986"/>
    </source>
</evidence>
<reference evidence="11 13" key="1">
    <citation type="submission" date="2021-11" db="EMBL/GenBank/DDBJ databases">
        <authorList>
            <person name="Islam A."/>
            <person name="Islam S."/>
            <person name="Flora M.S."/>
            <person name="Rahman M."/>
            <person name="Ziaur R.M."/>
            <person name="Epstein J.H."/>
            <person name="Hassan M."/>
            <person name="Klassen M."/>
            <person name="Woodard K."/>
            <person name="Webb A."/>
            <person name="Webby R.J."/>
            <person name="El Zowalaty M.E."/>
        </authorList>
    </citation>
    <scope>NUCLEOTIDE SEQUENCE</scope>
    <source>
        <strain evidence="12">Pbs1</strain>
        <strain evidence="11">Pbs3</strain>
    </source>
</reference>
<dbReference type="Proteomes" id="UP001160483">
    <property type="component" value="Unassembled WGS sequence"/>
</dbReference>
<proteinExistence type="predicted"/>
<dbReference type="InterPro" id="IPR054708">
    <property type="entry name" value="MTPAP-like_central"/>
</dbReference>
<sequence length="1091" mass="123197">MIASVSDPAPASPRHRPHPRTAYQRKHGVQGTTTQLSSKSHHKQQNPRNARMKPTGSKFPASDANYAAIEGGIGDYRDALWYKAGEGDLLFAQWFLGRCNGVGDARTPHFADAIKRIFALFKIQRKLRHELAMSSKKEVDEENEETGDKEHEDDSSDEPLWPVEEIVEQVGGVLRVSRLELLRQQTAAQKNNTNLEGDLERIVVAEVVENATELILSRATSDHESLLRRWVEILKEEEKVEEFEAMGASLLEVRVEVVGNVDEATAHKIKKREKNLRLRKKKSRDAEESACKQIESFLTFLTESAQTEAMAEASVTATPSEAREIWSQELQHLVELSSIDPDEEERRLRVARDIQTVLKREVTKWRHCEVILYGSSLTCYGSRTSDLDMCLLPNGRTTGMDADSPKEVVGRRQLRRLIDGKSGKDWLKPSTDSGVAEQLRDQRAQVQSSIEKIVQALNVLDRSDKMSDKLTKQRRHLEYFYTQMRLLRNAIVAELTGLLGVEESLNIANSNGKSAQLKATIAASRCRSGDLYLLRVILQRAAKCEVRQVIAGARVPIIRFLYTRSDCAYECDLCFENVLATRNTPLLRAYASFDNRARALGLAVKHWAKQRGISDASIGFLSSYTFVLLSIFYLQVVQVLPNLQNPALLKFAHVQPVYYNDINIAFCEDRGLAQAYHQRTSASDSTDMSLTTLLAGFFEFYATQFDYAKRVVAVQSPETPVQKLELWGSRRAKTWRMSIQDPLETERDLGCVLQVKGQERIIHEFRRAHKMLIQGKSFSDMICAVEKPAGKLDKTKQMNGNITPGKKVQSIPSQLRAGKMTRSYMLLLRSADEELTKETIGLFFKWFRNSFQVGKVVEATTLESVTGGAGNKNKLWEVELLTQARNCPRVLSLKTRIDWKASDGRAGRVWLHHQSLFATPPCEKCLSPEHTMSECPPEDINEGDNDKDAGAGDRGELRLKYKAQRNIGQHVLRVTLNGDSSTAISKRNGRRMKQQQYHESSQPAHVMSKLKPTTRRSTNATGKKEPRNSDKKREIKRFDGRHKDVVASPLASRGEGDGDIAGKTTQKRKKWQQRAHRKNEHLKGNKTNAAL</sequence>
<keyword evidence="7" id="KW-0460">Magnesium</keyword>
<feature type="domain" description="Poly(A) RNA polymerase mitochondrial-like central palm" evidence="10">
    <location>
        <begin position="327"/>
        <end position="427"/>
    </location>
</feature>
<dbReference type="EMBL" id="CAKKTJ010000327">
    <property type="protein sequence ID" value="CAH0481154.1"/>
    <property type="molecule type" value="Genomic_DNA"/>
</dbReference>
<feature type="region of interest" description="Disordered" evidence="8">
    <location>
        <begin position="978"/>
        <end position="1091"/>
    </location>
</feature>
<dbReference type="GO" id="GO:0031123">
    <property type="term" value="P:RNA 3'-end processing"/>
    <property type="evidence" value="ECO:0007669"/>
    <property type="project" value="TreeGrafter"/>
</dbReference>
<feature type="region of interest" description="Disordered" evidence="8">
    <location>
        <begin position="133"/>
        <end position="159"/>
    </location>
</feature>
<dbReference type="InterPro" id="IPR043519">
    <property type="entry name" value="NT_sf"/>
</dbReference>
<dbReference type="SUPFAM" id="SSF81301">
    <property type="entry name" value="Nucleotidyltransferase"/>
    <property type="match status" value="1"/>
</dbReference>
<dbReference type="SUPFAM" id="SSF81631">
    <property type="entry name" value="PAP/OAS1 substrate-binding domain"/>
    <property type="match status" value="1"/>
</dbReference>
<feature type="region of interest" description="Disordered" evidence="8">
    <location>
        <begin position="1"/>
        <end position="61"/>
    </location>
</feature>
<comment type="cofactor">
    <cofactor evidence="1">
        <name>Mn(2+)</name>
        <dbReference type="ChEBI" id="CHEBI:29035"/>
    </cofactor>
</comment>
<keyword evidence="4" id="KW-0963">Cytoplasm</keyword>
<organism evidence="11 14">
    <name type="scientific">Peronospora belbahrii</name>
    <dbReference type="NCBI Taxonomy" id="622444"/>
    <lineage>
        <taxon>Eukaryota</taxon>
        <taxon>Sar</taxon>
        <taxon>Stramenopiles</taxon>
        <taxon>Oomycota</taxon>
        <taxon>Peronosporomycetes</taxon>
        <taxon>Peronosporales</taxon>
        <taxon>Peronosporaceae</taxon>
        <taxon>Peronospora</taxon>
    </lineage>
</organism>
<protein>
    <recommendedName>
        <fullName evidence="15">PAP-associated domain-containing protein</fullName>
    </recommendedName>
</protein>
<comment type="cofactor">
    <cofactor evidence="2">
        <name>Mg(2+)</name>
        <dbReference type="ChEBI" id="CHEBI:18420"/>
    </cofactor>
</comment>
<feature type="compositionally biased region" description="Basic and acidic residues" evidence="8">
    <location>
        <begin position="1022"/>
        <end position="1045"/>
    </location>
</feature>
<name>A0AAU9L8T5_9STRA</name>
<gene>
    <name evidence="12" type="ORF">PBS001_LOCUS9040</name>
    <name evidence="11" type="ORF">PBS003_LOCUS7761</name>
</gene>
<evidence type="ECO:0000256" key="8">
    <source>
        <dbReference type="SAM" id="MobiDB-lite"/>
    </source>
</evidence>
<comment type="subcellular location">
    <subcellularLocation>
        <location evidence="3">Cytoplasm</location>
    </subcellularLocation>
</comment>
<evidence type="ECO:0000256" key="6">
    <source>
        <dbReference type="ARBA" id="ARBA00022723"/>
    </source>
</evidence>
<dbReference type="Proteomes" id="UP001158986">
    <property type="component" value="Unassembled WGS sequence"/>
</dbReference>
<feature type="compositionally biased region" description="Basic residues" evidence="8">
    <location>
        <begin position="13"/>
        <end position="28"/>
    </location>
</feature>
<feature type="domain" description="Poly(A) RNA polymerase mitochondrial-like central palm" evidence="10">
    <location>
        <begin position="529"/>
        <end position="591"/>
    </location>
</feature>
<dbReference type="GO" id="GO:0016779">
    <property type="term" value="F:nucleotidyltransferase activity"/>
    <property type="evidence" value="ECO:0007669"/>
    <property type="project" value="TreeGrafter"/>
</dbReference>
<evidence type="ECO:0000313" key="11">
    <source>
        <dbReference type="EMBL" id="CAH0481154.1"/>
    </source>
</evidence>
<dbReference type="Gene3D" id="3.30.460.10">
    <property type="entry name" value="Beta Polymerase, domain 2"/>
    <property type="match status" value="2"/>
</dbReference>
<dbReference type="Pfam" id="PF03828">
    <property type="entry name" value="PAP_assoc"/>
    <property type="match status" value="1"/>
</dbReference>
<evidence type="ECO:0000256" key="1">
    <source>
        <dbReference type="ARBA" id="ARBA00001936"/>
    </source>
</evidence>
<evidence type="ECO:0000256" key="3">
    <source>
        <dbReference type="ARBA" id="ARBA00004496"/>
    </source>
</evidence>
<dbReference type="InterPro" id="IPR002058">
    <property type="entry name" value="PAP_assoc"/>
</dbReference>
<keyword evidence="6" id="KW-0479">Metal-binding</keyword>
<evidence type="ECO:0000256" key="7">
    <source>
        <dbReference type="ARBA" id="ARBA00022842"/>
    </source>
</evidence>
<feature type="compositionally biased region" description="Polar residues" evidence="8">
    <location>
        <begin position="994"/>
        <end position="1003"/>
    </location>
</feature>
<dbReference type="PANTHER" id="PTHR12271:SF40">
    <property type="entry name" value="POLY(A) RNA POLYMERASE GLD2"/>
    <property type="match status" value="1"/>
</dbReference>
<feature type="region of interest" description="Disordered" evidence="8">
    <location>
        <begin position="933"/>
        <end position="953"/>
    </location>
</feature>
<accession>A0AAU9L8T5</accession>
<dbReference type="GO" id="GO:0005737">
    <property type="term" value="C:cytoplasm"/>
    <property type="evidence" value="ECO:0007669"/>
    <property type="project" value="UniProtKB-SubCell"/>
</dbReference>
<feature type="compositionally biased region" description="Basic residues" evidence="8">
    <location>
        <begin position="1065"/>
        <end position="1080"/>
    </location>
</feature>
<evidence type="ECO:0000259" key="10">
    <source>
        <dbReference type="Pfam" id="PF22600"/>
    </source>
</evidence>
<dbReference type="Gene3D" id="1.10.1410.10">
    <property type="match status" value="1"/>
</dbReference>
<evidence type="ECO:0000256" key="5">
    <source>
        <dbReference type="ARBA" id="ARBA00022679"/>
    </source>
</evidence>